<sequence>MIGDVRPARHPPISELVRQLDTAAAARGDRSALAKVLRIVHHLAVRYCRARAGSPPHPRFEPDRVAHEICLAVMAAFPGARDRGRALLATFYDIAADRVAAQKHWDTTPEPPRKSAGNDGPGRRLTTQPARPPAMTTALAALPPVQREILILRVAVGLSAAQTAVATGTTVNAIRFAQHRALANLEAQMFSGR</sequence>
<evidence type="ECO:0000256" key="4">
    <source>
        <dbReference type="ARBA" id="ARBA00023125"/>
    </source>
</evidence>
<dbReference type="InterPro" id="IPR036388">
    <property type="entry name" value="WH-like_DNA-bd_sf"/>
</dbReference>
<evidence type="ECO:0000256" key="1">
    <source>
        <dbReference type="ARBA" id="ARBA00010641"/>
    </source>
</evidence>
<dbReference type="PANTHER" id="PTHR43133">
    <property type="entry name" value="RNA POLYMERASE ECF-TYPE SIGMA FACTO"/>
    <property type="match status" value="1"/>
</dbReference>
<feature type="region of interest" description="Disordered" evidence="6">
    <location>
        <begin position="103"/>
        <end position="132"/>
    </location>
</feature>
<dbReference type="AlphaFoldDB" id="A0A370GS22"/>
<evidence type="ECO:0000313" key="8">
    <source>
        <dbReference type="EMBL" id="RDI44733.1"/>
    </source>
</evidence>
<keyword evidence="4" id="KW-0238">DNA-binding</keyword>
<evidence type="ECO:0000256" key="6">
    <source>
        <dbReference type="SAM" id="MobiDB-lite"/>
    </source>
</evidence>
<dbReference type="OrthoDB" id="160825at2"/>
<keyword evidence="2" id="KW-0805">Transcription regulation</keyword>
<dbReference type="SUPFAM" id="SSF88659">
    <property type="entry name" value="Sigma3 and sigma4 domains of RNA polymerase sigma factors"/>
    <property type="match status" value="1"/>
</dbReference>
<dbReference type="InterPro" id="IPR013324">
    <property type="entry name" value="RNA_pol_sigma_r3/r4-like"/>
</dbReference>
<feature type="domain" description="RNA polymerase sigma factor 70 region 4 type 2" evidence="7">
    <location>
        <begin position="136"/>
        <end position="185"/>
    </location>
</feature>
<proteinExistence type="inferred from homology"/>
<comment type="caution">
    <text evidence="8">The sequence shown here is derived from an EMBL/GenBank/DDBJ whole genome shotgun (WGS) entry which is preliminary data.</text>
</comment>
<protein>
    <submittedName>
        <fullName evidence="8">RNA polymerase sigma-70 factor (ECF subfamily)</fullName>
    </submittedName>
</protein>
<dbReference type="InterPro" id="IPR039425">
    <property type="entry name" value="RNA_pol_sigma-70-like"/>
</dbReference>
<dbReference type="GO" id="GO:0016987">
    <property type="term" value="F:sigma factor activity"/>
    <property type="evidence" value="ECO:0007669"/>
    <property type="project" value="UniProtKB-KW"/>
</dbReference>
<evidence type="ECO:0000259" key="7">
    <source>
        <dbReference type="Pfam" id="PF08281"/>
    </source>
</evidence>
<evidence type="ECO:0000313" key="9">
    <source>
        <dbReference type="Proteomes" id="UP000255355"/>
    </source>
</evidence>
<keyword evidence="9" id="KW-1185">Reference proteome</keyword>
<dbReference type="GO" id="GO:0003677">
    <property type="term" value="F:DNA binding"/>
    <property type="evidence" value="ECO:0007669"/>
    <property type="project" value="UniProtKB-KW"/>
</dbReference>
<dbReference type="InterPro" id="IPR013249">
    <property type="entry name" value="RNA_pol_sigma70_r4_t2"/>
</dbReference>
<accession>A0A370GS22</accession>
<evidence type="ECO:0000256" key="3">
    <source>
        <dbReference type="ARBA" id="ARBA00023082"/>
    </source>
</evidence>
<gene>
    <name evidence="8" type="ORF">DFR68_116123</name>
</gene>
<dbReference type="Proteomes" id="UP000255355">
    <property type="component" value="Unassembled WGS sequence"/>
</dbReference>
<keyword evidence="3" id="KW-0731">Sigma factor</keyword>
<comment type="similarity">
    <text evidence="1">Belongs to the sigma-70 factor family. ECF subfamily.</text>
</comment>
<dbReference type="Pfam" id="PF08281">
    <property type="entry name" value="Sigma70_r4_2"/>
    <property type="match status" value="1"/>
</dbReference>
<dbReference type="Gene3D" id="1.10.10.10">
    <property type="entry name" value="Winged helix-like DNA-binding domain superfamily/Winged helix DNA-binding domain"/>
    <property type="match status" value="1"/>
</dbReference>
<name>A0A370GS22_9NOCA</name>
<dbReference type="EMBL" id="QQAZ01000016">
    <property type="protein sequence ID" value="RDI44733.1"/>
    <property type="molecule type" value="Genomic_DNA"/>
</dbReference>
<reference evidence="8 9" key="1">
    <citation type="submission" date="2018-07" db="EMBL/GenBank/DDBJ databases">
        <title>Genomic Encyclopedia of Type Strains, Phase IV (KMG-IV): sequencing the most valuable type-strain genomes for metagenomic binning, comparative biology and taxonomic classification.</title>
        <authorList>
            <person name="Goeker M."/>
        </authorList>
    </citation>
    <scope>NUCLEOTIDE SEQUENCE [LARGE SCALE GENOMIC DNA]</scope>
    <source>
        <strain evidence="8 9">DSM 44952</strain>
    </source>
</reference>
<organism evidence="8 9">
    <name type="scientific">Nocardia mexicana</name>
    <dbReference type="NCBI Taxonomy" id="279262"/>
    <lineage>
        <taxon>Bacteria</taxon>
        <taxon>Bacillati</taxon>
        <taxon>Actinomycetota</taxon>
        <taxon>Actinomycetes</taxon>
        <taxon>Mycobacteriales</taxon>
        <taxon>Nocardiaceae</taxon>
        <taxon>Nocardia</taxon>
    </lineage>
</organism>
<dbReference type="STRING" id="1210089.GCA_001613165_07343"/>
<feature type="compositionally biased region" description="Basic and acidic residues" evidence="6">
    <location>
        <begin position="103"/>
        <end position="113"/>
    </location>
</feature>
<dbReference type="PANTHER" id="PTHR43133:SF58">
    <property type="entry name" value="ECF RNA POLYMERASE SIGMA FACTOR SIGD"/>
    <property type="match status" value="1"/>
</dbReference>
<keyword evidence="5" id="KW-0804">Transcription</keyword>
<dbReference type="CDD" id="cd06171">
    <property type="entry name" value="Sigma70_r4"/>
    <property type="match status" value="1"/>
</dbReference>
<dbReference type="GO" id="GO:0006352">
    <property type="term" value="P:DNA-templated transcription initiation"/>
    <property type="evidence" value="ECO:0007669"/>
    <property type="project" value="InterPro"/>
</dbReference>
<evidence type="ECO:0000256" key="5">
    <source>
        <dbReference type="ARBA" id="ARBA00023163"/>
    </source>
</evidence>
<evidence type="ECO:0000256" key="2">
    <source>
        <dbReference type="ARBA" id="ARBA00023015"/>
    </source>
</evidence>